<evidence type="ECO:0000313" key="3">
    <source>
        <dbReference type="Proteomes" id="UP000002881"/>
    </source>
</evidence>
<dbReference type="Pfam" id="PF01497">
    <property type="entry name" value="Peripla_BP_2"/>
    <property type="match status" value="1"/>
</dbReference>
<proteinExistence type="predicted"/>
<sequence length="305" mass="33549" precursor="true">MVKFLAKEVSVLKRALTVGLVVLFAALSAAIDIVDDLGRLVTINEPPERVVVASPAITKYLEVLDLSSRIVGVTDWDPFALSNEVEKIGNLVPLNLEKIVSLSPDLVMISGGFQEAEVEKLENIGVNTYVMNPNSFEDIYRNLVVVGNIFGVPERGKTSADDFREEVLAIAKDSHKLSQDEKPRVIYIMIAGEVSDIWTCGTGSFVNQAIAFAGGANVAAPYSGNNGWFPVSPEFVLNSQPEIILVPYYYEGGQEEAVNMIVSYKPFEELPAVKNDRVYPLYDGLTAYANPNFVNLVKTLKEFFF</sequence>
<dbReference type="PROSITE" id="PS50983">
    <property type="entry name" value="FE_B12_PBP"/>
    <property type="match status" value="1"/>
</dbReference>
<dbReference type="PANTHER" id="PTHR30535:SF34">
    <property type="entry name" value="MOLYBDATE-BINDING PROTEIN MOLA"/>
    <property type="match status" value="1"/>
</dbReference>
<protein>
    <submittedName>
        <fullName evidence="2">ABC-type Fe3+-hydroxamate transport system, periplasmic component</fullName>
    </submittedName>
</protein>
<dbReference type="STRING" id="660470.Theba_2195"/>
<dbReference type="AlphaFoldDB" id="I2F7C5"/>
<name>I2F7C5_9BACT</name>
<evidence type="ECO:0000313" key="2">
    <source>
        <dbReference type="EMBL" id="AFK07828.1"/>
    </source>
</evidence>
<accession>I2F7C5</accession>
<feature type="domain" description="Fe/B12 periplasmic-binding" evidence="1">
    <location>
        <begin position="49"/>
        <end position="305"/>
    </location>
</feature>
<reference evidence="2 3" key="1">
    <citation type="journal article" date="2012" name="Genome Biol. Evol.">
        <title>Genome Sequence of the Mesophilic Thermotogales Bacterium Mesotoga prima MesG1.Ag.4.2 Reveals the Largest Thermotogales Genome To Date.</title>
        <authorList>
            <person name="Zhaxybayeva O."/>
            <person name="Swithers K.S."/>
            <person name="Foght J."/>
            <person name="Green A.G."/>
            <person name="Bruce D."/>
            <person name="Detter C."/>
            <person name="Han S."/>
            <person name="Teshima H."/>
            <person name="Han J."/>
            <person name="Woyke T."/>
            <person name="Pitluck S."/>
            <person name="Nolan M."/>
            <person name="Ivanova N."/>
            <person name="Pati A."/>
            <person name="Land M.L."/>
            <person name="Dlutek M."/>
            <person name="Doolittle W.F."/>
            <person name="Noll K.M."/>
            <person name="Nesbo C.L."/>
        </authorList>
    </citation>
    <scope>NUCLEOTIDE SEQUENCE [LARGE SCALE GENOMIC DNA]</scope>
    <source>
        <strain evidence="3">mesG1.Ag.4.2</strain>
    </source>
</reference>
<dbReference type="InterPro" id="IPR002491">
    <property type="entry name" value="ABC_transptr_periplasmic_BD"/>
</dbReference>
<dbReference type="GO" id="GO:0071281">
    <property type="term" value="P:cellular response to iron ion"/>
    <property type="evidence" value="ECO:0007669"/>
    <property type="project" value="TreeGrafter"/>
</dbReference>
<dbReference type="SUPFAM" id="SSF53807">
    <property type="entry name" value="Helical backbone' metal receptor"/>
    <property type="match status" value="1"/>
</dbReference>
<dbReference type="PANTHER" id="PTHR30535">
    <property type="entry name" value="VITAMIN B12-BINDING PROTEIN"/>
    <property type="match status" value="1"/>
</dbReference>
<dbReference type="EMBL" id="CP003532">
    <property type="protein sequence ID" value="AFK07828.1"/>
    <property type="molecule type" value="Genomic_DNA"/>
</dbReference>
<organism evidence="2 3">
    <name type="scientific">Mesotoga prima MesG1.Ag.4.2</name>
    <dbReference type="NCBI Taxonomy" id="660470"/>
    <lineage>
        <taxon>Bacteria</taxon>
        <taxon>Thermotogati</taxon>
        <taxon>Thermotogota</taxon>
        <taxon>Thermotogae</taxon>
        <taxon>Kosmotogales</taxon>
        <taxon>Kosmotogaceae</taxon>
        <taxon>Mesotoga</taxon>
    </lineage>
</organism>
<evidence type="ECO:0000259" key="1">
    <source>
        <dbReference type="PROSITE" id="PS50983"/>
    </source>
</evidence>
<keyword evidence="3" id="KW-1185">Reference proteome</keyword>
<dbReference type="InterPro" id="IPR050902">
    <property type="entry name" value="ABC_Transporter_SBP"/>
</dbReference>
<dbReference type="eggNOG" id="COG0614">
    <property type="taxonomic scope" value="Bacteria"/>
</dbReference>
<dbReference type="HOGENOM" id="CLU_038034_2_5_0"/>
<gene>
    <name evidence="2" type="ORF">Theba_2195</name>
</gene>
<dbReference type="Gene3D" id="3.40.50.1980">
    <property type="entry name" value="Nitrogenase molybdenum iron protein domain"/>
    <property type="match status" value="2"/>
</dbReference>
<dbReference type="KEGG" id="mpg:Theba_2195"/>
<dbReference type="Proteomes" id="UP000002881">
    <property type="component" value="Chromosome"/>
</dbReference>